<proteinExistence type="predicted"/>
<reference evidence="1" key="2">
    <citation type="journal article" date="2015" name="Data Brief">
        <title>Shoot transcriptome of the giant reed, Arundo donax.</title>
        <authorList>
            <person name="Barrero R.A."/>
            <person name="Guerrero F.D."/>
            <person name="Moolhuijzen P."/>
            <person name="Goolsby J.A."/>
            <person name="Tidwell J."/>
            <person name="Bellgard S.E."/>
            <person name="Bellgard M.I."/>
        </authorList>
    </citation>
    <scope>NUCLEOTIDE SEQUENCE</scope>
    <source>
        <tissue evidence="1">Shoot tissue taken approximately 20 cm above the soil surface</tissue>
    </source>
</reference>
<name>A0A0A9SMW1_ARUDO</name>
<dbReference type="EMBL" id="GBRH01250768">
    <property type="protein sequence ID" value="JAD47127.1"/>
    <property type="molecule type" value="Transcribed_RNA"/>
</dbReference>
<protein>
    <submittedName>
        <fullName evidence="1">Uncharacterized protein</fullName>
    </submittedName>
</protein>
<evidence type="ECO:0000313" key="1">
    <source>
        <dbReference type="EMBL" id="JAD47127.1"/>
    </source>
</evidence>
<dbReference type="AlphaFoldDB" id="A0A0A9SMW1"/>
<reference evidence="1" key="1">
    <citation type="submission" date="2014-09" db="EMBL/GenBank/DDBJ databases">
        <authorList>
            <person name="Magalhaes I.L.F."/>
            <person name="Oliveira U."/>
            <person name="Santos F.R."/>
            <person name="Vidigal T.H.D.A."/>
            <person name="Brescovit A.D."/>
            <person name="Santos A.J."/>
        </authorList>
    </citation>
    <scope>NUCLEOTIDE SEQUENCE</scope>
    <source>
        <tissue evidence="1">Shoot tissue taken approximately 20 cm above the soil surface</tissue>
    </source>
</reference>
<accession>A0A0A9SMW1</accession>
<sequence>MEFSSGLYQNSSLETAM</sequence>
<organism evidence="1">
    <name type="scientific">Arundo donax</name>
    <name type="common">Giant reed</name>
    <name type="synonym">Donax arundinaceus</name>
    <dbReference type="NCBI Taxonomy" id="35708"/>
    <lineage>
        <taxon>Eukaryota</taxon>
        <taxon>Viridiplantae</taxon>
        <taxon>Streptophyta</taxon>
        <taxon>Embryophyta</taxon>
        <taxon>Tracheophyta</taxon>
        <taxon>Spermatophyta</taxon>
        <taxon>Magnoliopsida</taxon>
        <taxon>Liliopsida</taxon>
        <taxon>Poales</taxon>
        <taxon>Poaceae</taxon>
        <taxon>PACMAD clade</taxon>
        <taxon>Arundinoideae</taxon>
        <taxon>Arundineae</taxon>
        <taxon>Arundo</taxon>
    </lineage>
</organism>